<reference evidence="1 2" key="1">
    <citation type="submission" date="2021-06" db="EMBL/GenBank/DDBJ databases">
        <title>Caerostris extrusa draft genome.</title>
        <authorList>
            <person name="Kono N."/>
            <person name="Arakawa K."/>
        </authorList>
    </citation>
    <scope>NUCLEOTIDE SEQUENCE [LARGE SCALE GENOMIC DNA]</scope>
</reference>
<gene>
    <name evidence="1" type="ORF">CEXT_645581</name>
</gene>
<keyword evidence="2" id="KW-1185">Reference proteome</keyword>
<dbReference type="Proteomes" id="UP001054945">
    <property type="component" value="Unassembled WGS sequence"/>
</dbReference>
<protein>
    <submittedName>
        <fullName evidence="1">Uncharacterized protein</fullName>
    </submittedName>
</protein>
<evidence type="ECO:0000313" key="1">
    <source>
        <dbReference type="EMBL" id="GIX72071.1"/>
    </source>
</evidence>
<dbReference type="EMBL" id="BPLR01002278">
    <property type="protein sequence ID" value="GIX72071.1"/>
    <property type="molecule type" value="Genomic_DNA"/>
</dbReference>
<sequence length="98" mass="11464">MAILWHKRNFYGIPHSLQEMGCSRGQKELPVFPFLKPSPQRLFMPGDLEKNQQTKGKEIKIIMDRKRISKLAPFRKPLEWILSSLDESSGRRLCLLKV</sequence>
<evidence type="ECO:0000313" key="2">
    <source>
        <dbReference type="Proteomes" id="UP001054945"/>
    </source>
</evidence>
<dbReference type="AlphaFoldDB" id="A0AAV4MKT8"/>
<proteinExistence type="predicted"/>
<comment type="caution">
    <text evidence="1">The sequence shown here is derived from an EMBL/GenBank/DDBJ whole genome shotgun (WGS) entry which is preliminary data.</text>
</comment>
<organism evidence="1 2">
    <name type="scientific">Caerostris extrusa</name>
    <name type="common">Bark spider</name>
    <name type="synonym">Caerostris bankana</name>
    <dbReference type="NCBI Taxonomy" id="172846"/>
    <lineage>
        <taxon>Eukaryota</taxon>
        <taxon>Metazoa</taxon>
        <taxon>Ecdysozoa</taxon>
        <taxon>Arthropoda</taxon>
        <taxon>Chelicerata</taxon>
        <taxon>Arachnida</taxon>
        <taxon>Araneae</taxon>
        <taxon>Araneomorphae</taxon>
        <taxon>Entelegynae</taxon>
        <taxon>Araneoidea</taxon>
        <taxon>Araneidae</taxon>
        <taxon>Caerostris</taxon>
    </lineage>
</organism>
<name>A0AAV4MKT8_CAEEX</name>
<accession>A0AAV4MKT8</accession>